<protein>
    <recommendedName>
        <fullName evidence="2">pyridoxal kinase</fullName>
        <ecNumber evidence="2">2.7.1.35</ecNumber>
    </recommendedName>
    <alternativeName>
        <fullName evidence="10">PN/PL/PM kinase</fullName>
    </alternativeName>
    <alternativeName>
        <fullName evidence="11">Pyridoxal kinase</fullName>
    </alternativeName>
    <alternativeName>
        <fullName evidence="9">Pyridoxamine kinase</fullName>
    </alternativeName>
    <alternativeName>
        <fullName evidence="12">Vitamin B6 kinase</fullName>
    </alternativeName>
</protein>
<dbReference type="OrthoDB" id="9810880at2"/>
<dbReference type="FunFam" id="3.40.1190.20:FF:000003">
    <property type="entry name" value="Phosphomethylpyrimidine kinase ThiD"/>
    <property type="match status" value="1"/>
</dbReference>
<comment type="catalytic activity">
    <reaction evidence="13">
        <text>pyridoxal + ATP = pyridoxal 5'-phosphate + ADP + H(+)</text>
        <dbReference type="Rhea" id="RHEA:10224"/>
        <dbReference type="ChEBI" id="CHEBI:15378"/>
        <dbReference type="ChEBI" id="CHEBI:17310"/>
        <dbReference type="ChEBI" id="CHEBI:30616"/>
        <dbReference type="ChEBI" id="CHEBI:456216"/>
        <dbReference type="ChEBI" id="CHEBI:597326"/>
        <dbReference type="EC" id="2.7.1.35"/>
    </reaction>
</comment>
<name>A0A1H1AXM1_9LACT</name>
<reference evidence="16" key="1">
    <citation type="submission" date="2016-10" db="EMBL/GenBank/DDBJ databases">
        <authorList>
            <person name="Varghese N."/>
            <person name="Submissions S."/>
        </authorList>
    </citation>
    <scope>NUCLEOTIDE SEQUENCE [LARGE SCALE GENOMIC DNA]</scope>
    <source>
        <strain evidence="16">MPL-11</strain>
    </source>
</reference>
<keyword evidence="8" id="KW-0460">Magnesium</keyword>
<dbReference type="EC" id="2.7.1.35" evidence="2"/>
<evidence type="ECO:0000256" key="10">
    <source>
        <dbReference type="ARBA" id="ARBA00042348"/>
    </source>
</evidence>
<keyword evidence="16" id="KW-1185">Reference proteome</keyword>
<dbReference type="GO" id="GO:0005829">
    <property type="term" value="C:cytosol"/>
    <property type="evidence" value="ECO:0007669"/>
    <property type="project" value="TreeGrafter"/>
</dbReference>
<keyword evidence="6 15" id="KW-0418">Kinase</keyword>
<keyword evidence="4" id="KW-0479">Metal-binding</keyword>
<dbReference type="GO" id="GO:0008478">
    <property type="term" value="F:pyridoxal kinase activity"/>
    <property type="evidence" value="ECO:0007669"/>
    <property type="project" value="UniProtKB-EC"/>
</dbReference>
<evidence type="ECO:0000256" key="12">
    <source>
        <dbReference type="ARBA" id="ARBA00042531"/>
    </source>
</evidence>
<dbReference type="Gene3D" id="3.40.1190.20">
    <property type="match status" value="1"/>
</dbReference>
<dbReference type="Pfam" id="PF08543">
    <property type="entry name" value="Phos_pyr_kin"/>
    <property type="match status" value="1"/>
</dbReference>
<evidence type="ECO:0000313" key="16">
    <source>
        <dbReference type="Proteomes" id="UP000199481"/>
    </source>
</evidence>
<evidence type="ECO:0000256" key="5">
    <source>
        <dbReference type="ARBA" id="ARBA00022741"/>
    </source>
</evidence>
<evidence type="ECO:0000256" key="11">
    <source>
        <dbReference type="ARBA" id="ARBA00042396"/>
    </source>
</evidence>
<dbReference type="RefSeq" id="WP_035021584.1">
    <property type="nucleotide sequence ID" value="NZ_CP084916.1"/>
</dbReference>
<dbReference type="EMBL" id="FNJW01000008">
    <property type="protein sequence ID" value="SDQ44400.1"/>
    <property type="molecule type" value="Genomic_DNA"/>
</dbReference>
<feature type="domain" description="Pyridoxamine kinase/Phosphomethylpyrimidine kinase" evidence="14">
    <location>
        <begin position="14"/>
        <end position="262"/>
    </location>
</feature>
<evidence type="ECO:0000256" key="8">
    <source>
        <dbReference type="ARBA" id="ARBA00022842"/>
    </source>
</evidence>
<dbReference type="AlphaFoldDB" id="A0A1H1AXM1"/>
<evidence type="ECO:0000256" key="13">
    <source>
        <dbReference type="ARBA" id="ARBA00049293"/>
    </source>
</evidence>
<dbReference type="GO" id="GO:0046872">
    <property type="term" value="F:metal ion binding"/>
    <property type="evidence" value="ECO:0007669"/>
    <property type="project" value="UniProtKB-KW"/>
</dbReference>
<dbReference type="GO" id="GO:0008902">
    <property type="term" value="F:hydroxymethylpyrimidine kinase activity"/>
    <property type="evidence" value="ECO:0007669"/>
    <property type="project" value="TreeGrafter"/>
</dbReference>
<evidence type="ECO:0000259" key="14">
    <source>
        <dbReference type="Pfam" id="PF08543"/>
    </source>
</evidence>
<evidence type="ECO:0000313" key="15">
    <source>
        <dbReference type="EMBL" id="SDQ44400.1"/>
    </source>
</evidence>
<dbReference type="InterPro" id="IPR013749">
    <property type="entry name" value="PM/HMP-P_kinase-1"/>
</dbReference>
<dbReference type="NCBIfam" id="TIGR00097">
    <property type="entry name" value="HMP-P_kinase"/>
    <property type="match status" value="1"/>
</dbReference>
<dbReference type="CDD" id="cd01169">
    <property type="entry name" value="HMPP_kinase"/>
    <property type="match status" value="1"/>
</dbReference>
<evidence type="ECO:0000256" key="1">
    <source>
        <dbReference type="ARBA" id="ARBA00009879"/>
    </source>
</evidence>
<evidence type="ECO:0000256" key="9">
    <source>
        <dbReference type="ARBA" id="ARBA00042307"/>
    </source>
</evidence>
<dbReference type="SUPFAM" id="SSF53613">
    <property type="entry name" value="Ribokinase-like"/>
    <property type="match status" value="1"/>
</dbReference>
<dbReference type="InterPro" id="IPR029056">
    <property type="entry name" value="Ribokinase-like"/>
</dbReference>
<keyword evidence="7" id="KW-0067">ATP-binding</keyword>
<keyword evidence="5" id="KW-0547">Nucleotide-binding</keyword>
<dbReference type="Proteomes" id="UP000199481">
    <property type="component" value="Unassembled WGS sequence"/>
</dbReference>
<evidence type="ECO:0000256" key="6">
    <source>
        <dbReference type="ARBA" id="ARBA00022777"/>
    </source>
</evidence>
<keyword evidence="3" id="KW-0808">Transferase</keyword>
<proteinExistence type="inferred from homology"/>
<evidence type="ECO:0000256" key="2">
    <source>
        <dbReference type="ARBA" id="ARBA00012104"/>
    </source>
</evidence>
<comment type="similarity">
    <text evidence="1">Belongs to the ThiD family.</text>
</comment>
<dbReference type="InterPro" id="IPR004399">
    <property type="entry name" value="HMP/HMP-P_kinase_dom"/>
</dbReference>
<evidence type="ECO:0000256" key="3">
    <source>
        <dbReference type="ARBA" id="ARBA00022679"/>
    </source>
</evidence>
<gene>
    <name evidence="15" type="ORF">SAMN04487752_2301</name>
</gene>
<dbReference type="GO" id="GO:0008972">
    <property type="term" value="F:phosphomethylpyrimidine kinase activity"/>
    <property type="evidence" value="ECO:0007669"/>
    <property type="project" value="InterPro"/>
</dbReference>
<sequence length="275" mass="29447">MNNIKKVLTFAGSDASGGAGLAADLKTFSEYSTYGMVALTTIATMDPDDNWKHHVTTLPISIVEEQLKTILAGDTKIAAMKTGMLGSVEIVELAAKTISAYQFPKVVIDPVLACKGEGELLNPETAQAIQKYLLPIADVATPNLLEAGIFSGLGKLTTIEDMKKAAEKIFNLGTKHVVVKGGKSLEGDKAIDIYYDGEKHYILETEKIQPAYNHGAGCTFAAAITAGLATGLSEKEAIFKAKDFVTAAIEHGFRFNKFVGPVFHGAYRLKDSETI</sequence>
<dbReference type="GO" id="GO:0009228">
    <property type="term" value="P:thiamine biosynthetic process"/>
    <property type="evidence" value="ECO:0007669"/>
    <property type="project" value="InterPro"/>
</dbReference>
<dbReference type="GO" id="GO:0005524">
    <property type="term" value="F:ATP binding"/>
    <property type="evidence" value="ECO:0007669"/>
    <property type="project" value="UniProtKB-KW"/>
</dbReference>
<accession>A0A1H1AXM1</accession>
<dbReference type="PANTHER" id="PTHR20858:SF19">
    <property type="entry name" value="PYRIDOXINE KINASE"/>
    <property type="match status" value="1"/>
</dbReference>
<organism evidence="15 16">
    <name type="scientific">Carnobacterium viridans</name>
    <dbReference type="NCBI Taxonomy" id="174587"/>
    <lineage>
        <taxon>Bacteria</taxon>
        <taxon>Bacillati</taxon>
        <taxon>Bacillota</taxon>
        <taxon>Bacilli</taxon>
        <taxon>Lactobacillales</taxon>
        <taxon>Carnobacteriaceae</taxon>
        <taxon>Carnobacterium</taxon>
    </lineage>
</organism>
<evidence type="ECO:0000256" key="4">
    <source>
        <dbReference type="ARBA" id="ARBA00022723"/>
    </source>
</evidence>
<dbReference type="PANTHER" id="PTHR20858">
    <property type="entry name" value="PHOSPHOMETHYLPYRIMIDINE KINASE"/>
    <property type="match status" value="1"/>
</dbReference>
<evidence type="ECO:0000256" key="7">
    <source>
        <dbReference type="ARBA" id="ARBA00022840"/>
    </source>
</evidence>